<dbReference type="PATRIC" id="fig|1121405.3.peg.2212"/>
<dbReference type="AlphaFoldDB" id="S7TRF2"/>
<name>S7TRF2_DESML</name>
<dbReference type="STRING" id="897.B2D07_19095"/>
<feature type="region of interest" description="Disordered" evidence="1">
    <location>
        <begin position="568"/>
        <end position="605"/>
    </location>
</feature>
<accession>S7TRF2</accession>
<keyword evidence="3" id="KW-1185">Reference proteome</keyword>
<comment type="caution">
    <text evidence="2">The sequence shown here is derived from an EMBL/GenBank/DDBJ whole genome shotgun (WGS) entry which is preliminary data.</text>
</comment>
<evidence type="ECO:0000313" key="3">
    <source>
        <dbReference type="Proteomes" id="UP000014977"/>
    </source>
</evidence>
<evidence type="ECO:0000256" key="1">
    <source>
        <dbReference type="SAM" id="MobiDB-lite"/>
    </source>
</evidence>
<evidence type="ECO:0000313" key="2">
    <source>
        <dbReference type="EMBL" id="EPR39712.1"/>
    </source>
</evidence>
<feature type="compositionally biased region" description="Basic and acidic residues" evidence="1">
    <location>
        <begin position="586"/>
        <end position="599"/>
    </location>
</feature>
<gene>
    <name evidence="2" type="ORF">dsmv_2560</name>
</gene>
<proteinExistence type="predicted"/>
<dbReference type="eggNOG" id="COG0664">
    <property type="taxonomic scope" value="Bacteria"/>
</dbReference>
<reference evidence="2 3" key="1">
    <citation type="journal article" date="2013" name="Genome Announc.">
        <title>Draft genome sequences for three mercury-methylating, sulfate-reducing bacteria.</title>
        <authorList>
            <person name="Brown S.D."/>
            <person name="Hurt R.A.Jr."/>
            <person name="Gilmour C.C."/>
            <person name="Elias D.A."/>
        </authorList>
    </citation>
    <scope>NUCLEOTIDE SEQUENCE [LARGE SCALE GENOMIC DNA]</scope>
    <source>
        <strain evidence="2 3">DSM 2059</strain>
    </source>
</reference>
<organism evidence="2 3">
    <name type="scientific">Desulfococcus multivorans DSM 2059</name>
    <dbReference type="NCBI Taxonomy" id="1121405"/>
    <lineage>
        <taxon>Bacteria</taxon>
        <taxon>Pseudomonadati</taxon>
        <taxon>Thermodesulfobacteriota</taxon>
        <taxon>Desulfobacteria</taxon>
        <taxon>Desulfobacterales</taxon>
        <taxon>Desulfococcaceae</taxon>
        <taxon>Desulfococcus</taxon>
    </lineage>
</organism>
<sequence length="605" mass="68435">MQDLTRAQKARMAIRSFKTIAHALALRGYYMPSEKMGQQLAECLISLSPEIYGSMNNPRITELKGLEYVVDRLPRGIEKCTRIILTEEEEIGDSTFEVVQPLKRRRTCYRISEKEFCFAVTRGLSEIYDILTHLTFLNIEARKIHARMTDEAGNITIEWNDLEKIVQRFRQSAVSLSGRELDQAIWNLSIILGRSYRETRQSYEHFERNKQLSKWKESFFSLIYHLGNTIAAKEGSREESLVIYFTPSLMNIIGHQRYGQQWADDIRATMTALGLQDRPVHVISANLHSTVNLLYGYAFKEADEDVKRLGLYDFIMKIRDESDQIRGFARDCGMCEIHDQSGSHIDCQIIDTDRLQGLPFHPELSIDPAGNPQKPVLLVMDYAFGAQAFEVMDCLLDPYSDNSHERPMPVASISIMGKAGILSGSKGDIMLATAHVIEGTSDNYIFQNDLTPEDFDDDIDIYVGPMVTVLGTSLQNRDMLRRFQSSWNTVGLEMEGGHYQRAISAAVIKGHIHRDVKVRYAYYASDNPLISGQTLAAGDMGDEGVRPTYMVTKAILEKIFKTSQHIEPVSHTLHEPPEKGGSGDARVPEDRHPSGRGLDEDLPPS</sequence>
<dbReference type="RefSeq" id="WP_020877317.1">
    <property type="nucleotide sequence ID" value="NZ_ATHJ01000088.1"/>
</dbReference>
<dbReference type="Pfam" id="PF21850">
    <property type="entry name" value="DUF6909"/>
    <property type="match status" value="2"/>
</dbReference>
<dbReference type="Proteomes" id="UP000014977">
    <property type="component" value="Unassembled WGS sequence"/>
</dbReference>
<dbReference type="EMBL" id="ATHJ01000088">
    <property type="protein sequence ID" value="EPR39712.1"/>
    <property type="molecule type" value="Genomic_DNA"/>
</dbReference>
<dbReference type="InterPro" id="IPR054204">
    <property type="entry name" value="DUF6909"/>
</dbReference>
<protein>
    <submittedName>
        <fullName evidence="2">Uncharacterized protein</fullName>
    </submittedName>
</protein>